<feature type="domain" description="MHYT" evidence="3">
    <location>
        <begin position="67"/>
        <end position="127"/>
    </location>
</feature>
<feature type="compositionally biased region" description="Basic residues" evidence="1">
    <location>
        <begin position="209"/>
        <end position="218"/>
    </location>
</feature>
<feature type="transmembrane region" description="Helical" evidence="2">
    <location>
        <begin position="20"/>
        <end position="42"/>
    </location>
</feature>
<dbReference type="OrthoDB" id="264015at2759"/>
<evidence type="ECO:0000313" key="5">
    <source>
        <dbReference type="Proteomes" id="UP000249723"/>
    </source>
</evidence>
<feature type="region of interest" description="Disordered" evidence="1">
    <location>
        <begin position="902"/>
        <end position="974"/>
    </location>
</feature>
<feature type="compositionally biased region" description="Basic and acidic residues" evidence="1">
    <location>
        <begin position="947"/>
        <end position="966"/>
    </location>
</feature>
<feature type="domain" description="MHYT" evidence="3">
    <location>
        <begin position="254"/>
        <end position="313"/>
    </location>
</feature>
<dbReference type="Pfam" id="PF03707">
    <property type="entry name" value="MHYT"/>
    <property type="match status" value="2"/>
</dbReference>
<feature type="transmembrane region" description="Helical" evidence="2">
    <location>
        <begin position="390"/>
        <end position="412"/>
    </location>
</feature>
<dbReference type="Proteomes" id="UP000249723">
    <property type="component" value="Unassembled WGS sequence"/>
</dbReference>
<name>A0A2X0KM49_9BASI</name>
<organism evidence="4 5">
    <name type="scientific">Microbotryum saponariae</name>
    <dbReference type="NCBI Taxonomy" id="289078"/>
    <lineage>
        <taxon>Eukaryota</taxon>
        <taxon>Fungi</taxon>
        <taxon>Dikarya</taxon>
        <taxon>Basidiomycota</taxon>
        <taxon>Pucciniomycotina</taxon>
        <taxon>Microbotryomycetes</taxon>
        <taxon>Microbotryales</taxon>
        <taxon>Microbotryaceae</taxon>
        <taxon>Microbotryum</taxon>
    </lineage>
</organism>
<keyword evidence="2" id="KW-1133">Transmembrane helix</keyword>
<feature type="region of interest" description="Disordered" evidence="1">
    <location>
        <begin position="155"/>
        <end position="228"/>
    </location>
</feature>
<dbReference type="InterPro" id="IPR005330">
    <property type="entry name" value="MHYT_dom"/>
</dbReference>
<evidence type="ECO:0000259" key="3">
    <source>
        <dbReference type="Pfam" id="PF03707"/>
    </source>
</evidence>
<protein>
    <submittedName>
        <fullName evidence="4">BZ3500_MvSof-1268-A1-R1_Chr2-1g04667 protein</fullName>
    </submittedName>
</protein>
<proteinExistence type="predicted"/>
<sequence length="1029" mass="111768">MASGATARPDYVQLETHYNGIYVFVAYVIAVVGAWTTLELLLRRTGGSAKWNAVLLVGAGVSFGSTATWGMHFVGNQAVTLHYPPPSSEPPRPLSYNVGYTLLSLVVACLSMVIAFSFIGLRLDGRRKNRSGSDVGQTDEEYEYVLGTPELELEVSKSRISRGDDKARSEPPERATAGLPGGAETAHPSDTTPKHGVSKLSHISLPGRTKGRGSRKQSNKNLDEEEDDGEFGVVPASVSVVGVAKILGAGCICGGGIAAMHYVGQLAINRLKGVDVAHSVPRVTNTPYLIFLSILIAMVAVSVGLFLLFVVLRPKLEHRWYKRAGIAMILAVGTTLMHFGELGAIYSKSGLNVSMYLHQRIHIPSVALLGTQYYAIQGLTSKPATTSRNLILALVSVVAPVCCLSLLVFAVIGQQRLLRRMAARQRIVVATAVWDGHGRLLVREADGLLPSSTLFPKAEKSKPTGFLEWLGLRNRLSLESSNKKLGRFDHAFVALLRASWAWKEQSLATVTRVGSEVGATHGARRGSTTSSQADVHARDYGAREFVAQAASAPLGRPSLPVDLETDDQDEGHYGLKSQEGGFDDDAYHRMRSAVLGFEVAGREIATELVGSPVLSANGVLFDQILNTGHFEVSSRDSGDRFTVTQGQLLMLTRRIRSRAERDALLARSYTFVEPAAAARVTATAFAVPTDRVYDHFRDAHRFARFMSPRRYTRGRLYGAALVVQALPGEGLQLVVDEKQHHSLPMVELASLVRSSGERVWKQHTSLPLATLDGMLETVRQLQGRTLLELVQSTTPFTPESAQIHSLLVHMLRPFLDRVFSSECMDFLLPRLVVIPTLIPLTTHQGPIYGADGLTADAYLVCLKAVVPSAVNLAKAPLNWIPYSLHKAQNDCIARYERQRRAKSNLAAETTQHDSSSTAGSGSASGSVESPSRGHINQGFSNVTTVLRKADASNPARRESIHSHTSDYGDTTDFDEEAGEDVADEALERQLLGLPAFNANFVEDLIRGGTVSNNLALPIEQLRQSSKRKL</sequence>
<reference evidence="5" key="1">
    <citation type="submission" date="2016-10" db="EMBL/GenBank/DDBJ databases">
        <authorList>
            <person name="Jeantristanb JTB J.-T."/>
            <person name="Ricardo R."/>
        </authorList>
    </citation>
    <scope>NUCLEOTIDE SEQUENCE [LARGE SCALE GENOMIC DNA]</scope>
</reference>
<dbReference type="EMBL" id="FMWP01000012">
    <property type="protein sequence ID" value="SCZ88836.1"/>
    <property type="molecule type" value="Genomic_DNA"/>
</dbReference>
<evidence type="ECO:0000256" key="1">
    <source>
        <dbReference type="SAM" id="MobiDB-lite"/>
    </source>
</evidence>
<dbReference type="PANTHER" id="PTHR35152">
    <property type="entry name" value="DOMAIN SIGNALLING PROTEIN, PUTATIVE (AFU_ORTHOLOGUE AFUA_5G11310)-RELATED"/>
    <property type="match status" value="1"/>
</dbReference>
<keyword evidence="2" id="KW-0472">Membrane</keyword>
<feature type="transmembrane region" description="Helical" evidence="2">
    <location>
        <begin position="246"/>
        <end position="268"/>
    </location>
</feature>
<dbReference type="STRING" id="289078.A0A2X0KM49"/>
<evidence type="ECO:0000313" key="4">
    <source>
        <dbReference type="EMBL" id="SCZ88836.1"/>
    </source>
</evidence>
<feature type="transmembrane region" description="Helical" evidence="2">
    <location>
        <begin position="94"/>
        <end position="121"/>
    </location>
</feature>
<feature type="compositionally biased region" description="Basic and acidic residues" evidence="1">
    <location>
        <begin position="155"/>
        <end position="173"/>
    </location>
</feature>
<feature type="transmembrane region" description="Helical" evidence="2">
    <location>
        <begin position="288"/>
        <end position="312"/>
    </location>
</feature>
<dbReference type="AlphaFoldDB" id="A0A2X0KM49"/>
<feature type="transmembrane region" description="Helical" evidence="2">
    <location>
        <begin position="324"/>
        <end position="346"/>
    </location>
</feature>
<keyword evidence="5" id="KW-1185">Reference proteome</keyword>
<feature type="compositionally biased region" description="Low complexity" evidence="1">
    <location>
        <begin position="914"/>
        <end position="933"/>
    </location>
</feature>
<evidence type="ECO:0000256" key="2">
    <source>
        <dbReference type="SAM" id="Phobius"/>
    </source>
</evidence>
<feature type="transmembrane region" description="Helical" evidence="2">
    <location>
        <begin position="54"/>
        <end position="74"/>
    </location>
</feature>
<dbReference type="PANTHER" id="PTHR35152:SF1">
    <property type="entry name" value="DOMAIN SIGNALLING PROTEIN, PUTATIVE (AFU_ORTHOLOGUE AFUA_5G11310)-RELATED"/>
    <property type="match status" value="1"/>
</dbReference>
<keyword evidence="2" id="KW-0812">Transmembrane</keyword>
<gene>
    <name evidence="4" type="ORF">BZ3500_MVSOF-1268-A1-R1_CHR2-1G04667</name>
</gene>
<accession>A0A2X0KM49</accession>